<sequence length="1417" mass="156445">MDQANEDSRRDANNPQQQDLLSRGTARHGAPPPTPTRPSTHPPQMPMHHSHRLASSDDRRRDVPPPPNSSDGTPGPASLDPTGMFRNRGRRVIARSRTTEAQRNHNNGTVIFSSASLPPPSPPKGRRHRDDRDIASVDDRIGDELDDHGRKHRAWRERGTFEGVTTADPTESKSRSEGLSPMPPDVMHVDCRESGDPGRLIPQEEPENDHPPQSMSLMNVSKSGNDISGHTQNFDADEILESDNALNDGRNIATNRSNDSGDGKYAPSAVGSTVSIMGSIVGDGDYSSAYDDARLLAVKRRMMQDVEEVLDEEIDGDQREHEGTIHENDGALNTSLECHADTNTSYLEDHSDVGASSTERDGGDYLSEEHSVTRDADMQQHPSNLMKFADFCTTPSINNICDAHEPQNRQEQESPFRAAFRRGAQGMSNRLPPMSPQMLSAAVPSESLKRLTPSRFQRSSASSTASLLPQFARQCFSFEDTTVDDDIFLAMRGVGGHPTTHKYYGLSAVASSVIGEHDDRASDDDHRVRLGVPTRESHVPKRETPSHRTRLSWEEPESQFRAIRESRTWAGSIPQASSFGASSPTRSGSNQPLGNDINGTGDSLAIDEVKYNSVEKDWKKLEMERGDAINLLACMVEHLLSFEHQESEGSHDDLELDKLKLIANSMKQISAAVNDIISESNGEQSIASSHQMRSDVIDTLLRSHEFALEAKRSSQSAKKWLQSIGQTKTEISCNKNIEWNHSMQCDDLRTRLTLAENYLSCKEDEINRLNEELSCCRSEIGRLKSSSFQSQQQPMPLSMNKSILSSSSSDSNSTDNILKGSGSLVLCSPRPTVKLSESQDESFLKWEKDIEHQMNLESRKEILLLKAALEKANRKICALENKTEDPFASDIEPINASSDHGREELFMKIAADIENDALVDTPVSDQGDNCTNNDTNAISPAIKLDDPALEKELEEYRQALVVSLEHERTKVRADSITSSEDPNLAQDLSKSNSSDRKMINVRMIDGENFSTEWSDLVDLPPPPDHALHSPIVDAVLREWSDNNETRSALMGWLEDILNGPKLVHSVPSLKLTGLDHQTRDGFVMHVLPLLLHRKDIHVHLTSRAHRKTSYDIAVQVTPTSFGVQKHERLSDSASDDVESRPGKFSSKHHLMAFQATKNGSHSIKENIDVSKSPIPFLPVPFMERSVSGLARSFSNAGSISTAVTTPISNLTPTRGTHMARMTDRYTSLSAELKTVDFPVYRDEYAMSAVASPSLGDDLSVGSSAVDDDNKESQRQSGIIGSISGALGLLSRRKASPVENESLGASPRFHTSMVQTPKRNSSEDEHSYHRIVSAPPGKIGISFVEYRGHAMVSNVSEDSPLVGWVFPSDVLIAIDDIPVSGLRTRDIVKLLTNRVKQQRNLRMVSAVAMNELTRPGTV</sequence>
<feature type="compositionally biased region" description="Polar residues" evidence="2">
    <location>
        <begin position="574"/>
        <end position="597"/>
    </location>
</feature>
<feature type="compositionally biased region" description="Polar residues" evidence="2">
    <location>
        <begin position="975"/>
        <end position="992"/>
    </location>
</feature>
<feature type="compositionally biased region" description="Basic and acidic residues" evidence="2">
    <location>
        <begin position="347"/>
        <end position="365"/>
    </location>
</feature>
<gene>
    <name evidence="3" type="ORF">ACHAW5_007030</name>
</gene>
<name>A0ABD3NWR1_9STRA</name>
<dbReference type="Gene3D" id="2.30.42.10">
    <property type="match status" value="1"/>
</dbReference>
<protein>
    <recommendedName>
        <fullName evidence="5">PDZ domain-containing protein</fullName>
    </recommendedName>
</protein>
<feature type="region of interest" description="Disordered" evidence="2">
    <location>
        <begin position="573"/>
        <end position="597"/>
    </location>
</feature>
<proteinExistence type="predicted"/>
<feature type="compositionally biased region" description="Basic and acidic residues" evidence="2">
    <location>
        <begin position="128"/>
        <end position="149"/>
    </location>
</feature>
<evidence type="ECO:0000256" key="1">
    <source>
        <dbReference type="SAM" id="Coils"/>
    </source>
</evidence>
<comment type="caution">
    <text evidence="3">The sequence shown here is derived from an EMBL/GenBank/DDBJ whole genome shotgun (WGS) entry which is preliminary data.</text>
</comment>
<dbReference type="PANTHER" id="PTHR38909">
    <property type="entry name" value="G PROTEIN GAMMA DOMAIN-CONTAINING PROTEIN"/>
    <property type="match status" value="1"/>
</dbReference>
<dbReference type="InterPro" id="IPR036034">
    <property type="entry name" value="PDZ_sf"/>
</dbReference>
<keyword evidence="1" id="KW-0175">Coiled coil</keyword>
<evidence type="ECO:0000313" key="3">
    <source>
        <dbReference type="EMBL" id="KAL3778575.1"/>
    </source>
</evidence>
<feature type="region of interest" description="Disordered" evidence="2">
    <location>
        <begin position="313"/>
        <end position="333"/>
    </location>
</feature>
<dbReference type="EMBL" id="JALLAZ020001209">
    <property type="protein sequence ID" value="KAL3778575.1"/>
    <property type="molecule type" value="Genomic_DNA"/>
</dbReference>
<evidence type="ECO:0000256" key="2">
    <source>
        <dbReference type="SAM" id="MobiDB-lite"/>
    </source>
</evidence>
<dbReference type="SUPFAM" id="SSF50156">
    <property type="entry name" value="PDZ domain-like"/>
    <property type="match status" value="1"/>
</dbReference>
<feature type="compositionally biased region" description="Basic and acidic residues" evidence="2">
    <location>
        <begin position="54"/>
        <end position="63"/>
    </location>
</feature>
<evidence type="ECO:0008006" key="5">
    <source>
        <dbReference type="Google" id="ProtNLM"/>
    </source>
</evidence>
<organism evidence="3 4">
    <name type="scientific">Stephanodiscus triporus</name>
    <dbReference type="NCBI Taxonomy" id="2934178"/>
    <lineage>
        <taxon>Eukaryota</taxon>
        <taxon>Sar</taxon>
        <taxon>Stramenopiles</taxon>
        <taxon>Ochrophyta</taxon>
        <taxon>Bacillariophyta</taxon>
        <taxon>Coscinodiscophyceae</taxon>
        <taxon>Thalassiosirophycidae</taxon>
        <taxon>Stephanodiscales</taxon>
        <taxon>Stephanodiscaceae</taxon>
        <taxon>Stephanodiscus</taxon>
    </lineage>
</organism>
<feature type="region of interest" description="Disordered" evidence="2">
    <location>
        <begin position="346"/>
        <end position="365"/>
    </location>
</feature>
<feature type="compositionally biased region" description="Basic and acidic residues" evidence="2">
    <location>
        <begin position="316"/>
        <end position="329"/>
    </location>
</feature>
<feature type="region of interest" description="Disordered" evidence="2">
    <location>
        <begin position="1"/>
        <end position="185"/>
    </location>
</feature>
<feature type="coiled-coil region" evidence="1">
    <location>
        <begin position="752"/>
        <end position="786"/>
    </location>
</feature>
<dbReference type="Proteomes" id="UP001530315">
    <property type="component" value="Unassembled WGS sequence"/>
</dbReference>
<feature type="region of interest" description="Disordered" evidence="2">
    <location>
        <begin position="973"/>
        <end position="992"/>
    </location>
</feature>
<keyword evidence="4" id="KW-1185">Reference proteome</keyword>
<feature type="compositionally biased region" description="Basic and acidic residues" evidence="2">
    <location>
        <begin position="535"/>
        <end position="546"/>
    </location>
</feature>
<reference evidence="3 4" key="1">
    <citation type="submission" date="2024-10" db="EMBL/GenBank/DDBJ databases">
        <title>Updated reference genomes for cyclostephanoid diatoms.</title>
        <authorList>
            <person name="Roberts W.R."/>
            <person name="Alverson A.J."/>
        </authorList>
    </citation>
    <scope>NUCLEOTIDE SEQUENCE [LARGE SCALE GENOMIC DNA]</scope>
    <source>
        <strain evidence="3 4">AJA276-08</strain>
    </source>
</reference>
<feature type="compositionally biased region" description="Basic and acidic residues" evidence="2">
    <location>
        <begin position="1"/>
        <end position="12"/>
    </location>
</feature>
<feature type="region of interest" description="Disordered" evidence="2">
    <location>
        <begin position="194"/>
        <end position="213"/>
    </location>
</feature>
<feature type="region of interest" description="Disordered" evidence="2">
    <location>
        <begin position="533"/>
        <end position="557"/>
    </location>
</feature>
<dbReference type="PANTHER" id="PTHR38909:SF1">
    <property type="entry name" value="G PROTEIN GAMMA DOMAIN-CONTAINING PROTEIN"/>
    <property type="match status" value="1"/>
</dbReference>
<accession>A0ABD3NWR1</accession>
<feature type="compositionally biased region" description="Pro residues" evidence="2">
    <location>
        <begin position="30"/>
        <end position="45"/>
    </location>
</feature>
<evidence type="ECO:0000313" key="4">
    <source>
        <dbReference type="Proteomes" id="UP001530315"/>
    </source>
</evidence>